<protein>
    <recommendedName>
        <fullName evidence="1">DUF4007 domain-containing protein</fullName>
    </recommendedName>
</protein>
<evidence type="ECO:0000313" key="3">
    <source>
        <dbReference type="Proteomes" id="UP000650511"/>
    </source>
</evidence>
<reference evidence="2" key="1">
    <citation type="journal article" date="2014" name="Int. J. Syst. Evol. Microbiol.">
        <title>Complete genome sequence of Corynebacterium casei LMG S-19264T (=DSM 44701T), isolated from a smear-ripened cheese.</title>
        <authorList>
            <consortium name="US DOE Joint Genome Institute (JGI-PGF)"/>
            <person name="Walter F."/>
            <person name="Albersmeier A."/>
            <person name="Kalinowski J."/>
            <person name="Ruckert C."/>
        </authorList>
    </citation>
    <scope>NUCLEOTIDE SEQUENCE</scope>
    <source>
        <strain evidence="2">CGMCC 1.14988</strain>
    </source>
</reference>
<organism evidence="2 3">
    <name type="scientific">Egicoccus halophilus</name>
    <dbReference type="NCBI Taxonomy" id="1670830"/>
    <lineage>
        <taxon>Bacteria</taxon>
        <taxon>Bacillati</taxon>
        <taxon>Actinomycetota</taxon>
        <taxon>Nitriliruptoria</taxon>
        <taxon>Egicoccales</taxon>
        <taxon>Egicoccaceae</taxon>
        <taxon>Egicoccus</taxon>
    </lineage>
</organism>
<accession>A0A8J3AD85</accession>
<dbReference type="AlphaFoldDB" id="A0A8J3AD85"/>
<dbReference type="Proteomes" id="UP000650511">
    <property type="component" value="Unassembled WGS sequence"/>
</dbReference>
<dbReference type="EMBL" id="BMHA01000015">
    <property type="protein sequence ID" value="GGI09353.1"/>
    <property type="molecule type" value="Genomic_DNA"/>
</dbReference>
<proteinExistence type="predicted"/>
<reference evidence="2" key="2">
    <citation type="submission" date="2020-09" db="EMBL/GenBank/DDBJ databases">
        <authorList>
            <person name="Sun Q."/>
            <person name="Zhou Y."/>
        </authorList>
    </citation>
    <scope>NUCLEOTIDE SEQUENCE</scope>
    <source>
        <strain evidence="2">CGMCC 1.14988</strain>
    </source>
</reference>
<evidence type="ECO:0000313" key="2">
    <source>
        <dbReference type="EMBL" id="GGI09353.1"/>
    </source>
</evidence>
<sequence>MSVAIKQSLHATFGRHETFTPRYSWLKRGYDAVADPDYLTDLRARDGEYIFNDDDAHHRLGVGKNQARSIRFWLQAFRLIEEQKVPGRRAPAGEPTILGQSLLDTVSGLDPWLEDTGTWWLLHWMALSPGGYLPVWWTAFHTFPAVEFTIEQLLEHVQAQVETTSTWNQPKPAHRGTVKKDVLALLRAYAGTSGSRRRDALDDDLDAPLVPLTLIRETDEIGRFRFGVGPKPGLPAAVAAFACLDFLSRTGNTARQVLVATLASEQGGPGRALKLTERDLADLLAQAAEEAPGLIGMVNTGGSEALAVIGDESFGLVAARVLHAHYRRLGASSPEPETPYLPSAQFHLGDWT</sequence>
<feature type="domain" description="DUF4007" evidence="1">
    <location>
        <begin position="13"/>
        <end position="324"/>
    </location>
</feature>
<evidence type="ECO:0000259" key="1">
    <source>
        <dbReference type="Pfam" id="PF13182"/>
    </source>
</evidence>
<dbReference type="OrthoDB" id="747541at2"/>
<gene>
    <name evidence="2" type="ORF">GCM10011354_33650</name>
</gene>
<name>A0A8J3AD85_9ACTN</name>
<keyword evidence="3" id="KW-1185">Reference proteome</keyword>
<comment type="caution">
    <text evidence="2">The sequence shown here is derived from an EMBL/GenBank/DDBJ whole genome shotgun (WGS) entry which is preliminary data.</text>
</comment>
<dbReference type="Pfam" id="PF13182">
    <property type="entry name" value="DUF4007"/>
    <property type="match status" value="1"/>
</dbReference>
<dbReference type="InterPro" id="IPR025248">
    <property type="entry name" value="DUF4007"/>
</dbReference>
<dbReference type="RefSeq" id="WP_130648835.1">
    <property type="nucleotide sequence ID" value="NZ_BMHA01000015.1"/>
</dbReference>